<protein>
    <submittedName>
        <fullName evidence="1">Uncharacterized protein</fullName>
    </submittedName>
</protein>
<evidence type="ECO:0000313" key="1">
    <source>
        <dbReference type="EMBL" id="KAB8075831.1"/>
    </source>
</evidence>
<dbReference type="OrthoDB" id="4486738at2759"/>
<dbReference type="AlphaFoldDB" id="A0A5N5X504"/>
<sequence length="287" mass="32068">MNSGPVEAAVEGWEWEWAVIMGDIMAEEWVWEVWEVDPGSVDLGEDVTVEAALGEVLVVVITAAVSEDLEVEGLVALEDGDKPMYLTLQLSHIPALTSSTHLTSSWSLGTTTFSIRQAPTVSMHIDMHITITVKNLINPVRNALLRAWCFWPEYLDDLGSCSLWRLSYSNWLKVLASQCGYDEDMHLVRYSFRGESDKLTGYVFCKMQWISAIELMLEAEGNIQFEIVSKLDVYGPSASLAVEEGDGRWYIRPNEGVEWGTNRGEGEWNTSSVIYSSETLPAPKFSG</sequence>
<name>A0A5N5X504_9EURO</name>
<accession>A0A5N5X504</accession>
<proteinExistence type="predicted"/>
<organism evidence="1 2">
    <name type="scientific">Aspergillus leporis</name>
    <dbReference type="NCBI Taxonomy" id="41062"/>
    <lineage>
        <taxon>Eukaryota</taxon>
        <taxon>Fungi</taxon>
        <taxon>Dikarya</taxon>
        <taxon>Ascomycota</taxon>
        <taxon>Pezizomycotina</taxon>
        <taxon>Eurotiomycetes</taxon>
        <taxon>Eurotiomycetidae</taxon>
        <taxon>Eurotiales</taxon>
        <taxon>Aspergillaceae</taxon>
        <taxon>Aspergillus</taxon>
        <taxon>Aspergillus subgen. Circumdati</taxon>
    </lineage>
</organism>
<keyword evidence="2" id="KW-1185">Reference proteome</keyword>
<dbReference type="Proteomes" id="UP000326565">
    <property type="component" value="Unassembled WGS sequence"/>
</dbReference>
<evidence type="ECO:0000313" key="2">
    <source>
        <dbReference type="Proteomes" id="UP000326565"/>
    </source>
</evidence>
<dbReference type="EMBL" id="ML732189">
    <property type="protein sequence ID" value="KAB8075831.1"/>
    <property type="molecule type" value="Genomic_DNA"/>
</dbReference>
<reference evidence="1 2" key="1">
    <citation type="submission" date="2019-04" db="EMBL/GenBank/DDBJ databases">
        <title>Friends and foes A comparative genomics study of 23 Aspergillus species from section Flavi.</title>
        <authorList>
            <consortium name="DOE Joint Genome Institute"/>
            <person name="Kjaerbolling I."/>
            <person name="Vesth T."/>
            <person name="Frisvad J.C."/>
            <person name="Nybo J.L."/>
            <person name="Theobald S."/>
            <person name="Kildgaard S."/>
            <person name="Isbrandt T."/>
            <person name="Kuo A."/>
            <person name="Sato A."/>
            <person name="Lyhne E.K."/>
            <person name="Kogle M.E."/>
            <person name="Wiebenga A."/>
            <person name="Kun R.S."/>
            <person name="Lubbers R.J."/>
            <person name="Makela M.R."/>
            <person name="Barry K."/>
            <person name="Chovatia M."/>
            <person name="Clum A."/>
            <person name="Daum C."/>
            <person name="Haridas S."/>
            <person name="He G."/>
            <person name="LaButti K."/>
            <person name="Lipzen A."/>
            <person name="Mondo S."/>
            <person name="Riley R."/>
            <person name="Salamov A."/>
            <person name="Simmons B.A."/>
            <person name="Magnuson J.K."/>
            <person name="Henrissat B."/>
            <person name="Mortensen U.H."/>
            <person name="Larsen T.O."/>
            <person name="Devries R.P."/>
            <person name="Grigoriev I.V."/>
            <person name="Machida M."/>
            <person name="Baker S.E."/>
            <person name="Andersen M.R."/>
        </authorList>
    </citation>
    <scope>NUCLEOTIDE SEQUENCE [LARGE SCALE GENOMIC DNA]</scope>
    <source>
        <strain evidence="1 2">CBS 151.66</strain>
    </source>
</reference>
<gene>
    <name evidence="1" type="ORF">BDV29DRAFT_155347</name>
</gene>